<dbReference type="Pfam" id="PF13439">
    <property type="entry name" value="Glyco_transf_4"/>
    <property type="match status" value="1"/>
</dbReference>
<keyword evidence="3" id="KW-0808">Transferase</keyword>
<keyword evidence="3" id="KW-0328">Glycosyltransferase</keyword>
<feature type="domain" description="Glycosyltransferase subfamily 4-like N-terminal" evidence="2">
    <location>
        <begin position="15"/>
        <end position="165"/>
    </location>
</feature>
<feature type="domain" description="Glycosyl transferase family 1" evidence="1">
    <location>
        <begin position="179"/>
        <end position="350"/>
    </location>
</feature>
<dbReference type="Gene3D" id="2.160.10.10">
    <property type="entry name" value="Hexapeptide repeat proteins"/>
    <property type="match status" value="1"/>
</dbReference>
<protein>
    <submittedName>
        <fullName evidence="3">D-inositol 3-phosphate glycosyltransferase</fullName>
        <ecNumber evidence="3">2.4.1.250</ecNumber>
    </submittedName>
</protein>
<dbReference type="GO" id="GO:1901135">
    <property type="term" value="P:carbohydrate derivative metabolic process"/>
    <property type="evidence" value="ECO:0007669"/>
    <property type="project" value="UniProtKB-ARBA"/>
</dbReference>
<dbReference type="SUPFAM" id="SSF53756">
    <property type="entry name" value="UDP-Glycosyltransferase/glycogen phosphorylase"/>
    <property type="match status" value="1"/>
</dbReference>
<keyword evidence="4" id="KW-1185">Reference proteome</keyword>
<evidence type="ECO:0000313" key="4">
    <source>
        <dbReference type="Proteomes" id="UP000326936"/>
    </source>
</evidence>
<dbReference type="InterPro" id="IPR001296">
    <property type="entry name" value="Glyco_trans_1"/>
</dbReference>
<dbReference type="InterPro" id="IPR011004">
    <property type="entry name" value="Trimer_LpxA-like_sf"/>
</dbReference>
<dbReference type="Pfam" id="PF00534">
    <property type="entry name" value="Glycos_transf_1"/>
    <property type="match status" value="1"/>
</dbReference>
<reference evidence="3 4" key="1">
    <citation type="submission" date="2019-10" db="EMBL/GenBank/DDBJ databases">
        <title>Complete genome sequence of Vibrio sp. strain THAF100, isolated from non-filtered water from the water column of tank 6 of a marine aquarium containing stony-coral fragments. Water maintained at 26 degree C.</title>
        <authorList>
            <person name="Ruckert C."/>
            <person name="Franco A."/>
            <person name="Kalinowski J."/>
            <person name="Glaeser S."/>
        </authorList>
    </citation>
    <scope>NUCLEOTIDE SEQUENCE [LARGE SCALE GENOMIC DNA]</scope>
    <source>
        <strain evidence="3 4">THAF100</strain>
    </source>
</reference>
<sequence length="562" mass="62911">MTKPVILHICLSKGWGGLEMYPIRTGKEFIKRGYQVYGLCTSETQVAKGMRNAGIETFEIESKSQLFSPQLLKLNRWLNKRNIDVIHCHKSGDILVSALLSLVTKRKAFFTEHMGVTRPKKDLYHRWTYSHLEKVFSISDETYRRNINSLPVPKHKIDRLWLGTDIPPTPIEDGETIRLIKQELSIDSNSIIVGNVGRICSGKGQMELLEAFALIHQKHPSLQLLFVGGLDVSDGSDNAFVRKLKERIAELSIENRVHLVGFREDTERMLAIMDIVCLPNHNEAFGLTAIEAMAAKKAIVGANAGALPEILQPVALLANPHKPIEIADSIEIYLNDSSLRDNNANAAYERAKTEFSMENHLKKLLSYYQNQDCNKDMPIKLITRLRNKFRIQGNNHTINLSPSAKIRQCSILIKGQNNTLIIEDNVNIRDCHIEIDGDNCLIKIDKNTTIGHNSYLSSRESGTKLSIGEGCMLSRNVKIMTSDGHDILKNNNRINPSKDINIGNHVWLADSVTILKGTCVGDFSIVGINSTLTKSIPHNSIAVGNPAKVIADGVSWRRKLTF</sequence>
<dbReference type="SUPFAM" id="SSF51161">
    <property type="entry name" value="Trimeric LpxA-like enzymes"/>
    <property type="match status" value="1"/>
</dbReference>
<dbReference type="InterPro" id="IPR028098">
    <property type="entry name" value="Glyco_trans_4-like_N"/>
</dbReference>
<dbReference type="KEGG" id="vaq:FIV01_00810"/>
<dbReference type="CDD" id="cd03801">
    <property type="entry name" value="GT4_PimA-like"/>
    <property type="match status" value="1"/>
</dbReference>
<dbReference type="CDD" id="cd04647">
    <property type="entry name" value="LbH_MAT_like"/>
    <property type="match status" value="1"/>
</dbReference>
<dbReference type="PANTHER" id="PTHR12526">
    <property type="entry name" value="GLYCOSYLTRANSFERASE"/>
    <property type="match status" value="1"/>
</dbReference>
<accession>A0A5P9CFB7</accession>
<dbReference type="Proteomes" id="UP000326936">
    <property type="component" value="Chromosome"/>
</dbReference>
<dbReference type="Gene3D" id="3.40.50.2000">
    <property type="entry name" value="Glycogen Phosphorylase B"/>
    <property type="match status" value="2"/>
</dbReference>
<evidence type="ECO:0000259" key="2">
    <source>
        <dbReference type="Pfam" id="PF13439"/>
    </source>
</evidence>
<dbReference type="AlphaFoldDB" id="A0A5P9CFB7"/>
<dbReference type="EMBL" id="CP045350">
    <property type="protein sequence ID" value="QFT24998.1"/>
    <property type="molecule type" value="Genomic_DNA"/>
</dbReference>
<proteinExistence type="predicted"/>
<organism evidence="3 4">
    <name type="scientific">Vibrio aquimaris</name>
    <dbReference type="NCBI Taxonomy" id="2587862"/>
    <lineage>
        <taxon>Bacteria</taxon>
        <taxon>Pseudomonadati</taxon>
        <taxon>Pseudomonadota</taxon>
        <taxon>Gammaproteobacteria</taxon>
        <taxon>Vibrionales</taxon>
        <taxon>Vibrionaceae</taxon>
        <taxon>Vibrio</taxon>
    </lineage>
</organism>
<evidence type="ECO:0000259" key="1">
    <source>
        <dbReference type="Pfam" id="PF00534"/>
    </source>
</evidence>
<name>A0A5P9CFB7_9VIBR</name>
<dbReference type="EC" id="2.4.1.250" evidence="3"/>
<dbReference type="GO" id="GO:0102710">
    <property type="term" value="F:D-inositol-3-phosphate glycosyltransferase activity"/>
    <property type="evidence" value="ECO:0007669"/>
    <property type="project" value="UniProtKB-EC"/>
</dbReference>
<evidence type="ECO:0000313" key="3">
    <source>
        <dbReference type="EMBL" id="QFT24998.1"/>
    </source>
</evidence>
<gene>
    <name evidence="3" type="primary">mshA</name>
    <name evidence="3" type="ORF">FIV01_00810</name>
</gene>